<proteinExistence type="predicted"/>
<dbReference type="EnsemblPlants" id="AET5Gv21146400.1">
    <property type="protein sequence ID" value="AET5Gv21146400.1"/>
    <property type="gene ID" value="AET5Gv21146400"/>
</dbReference>
<reference evidence="3" key="1">
    <citation type="journal article" date="2014" name="Science">
        <title>Ancient hybridizations among the ancestral genomes of bread wheat.</title>
        <authorList>
            <consortium name="International Wheat Genome Sequencing Consortium,"/>
            <person name="Marcussen T."/>
            <person name="Sandve S.R."/>
            <person name="Heier L."/>
            <person name="Spannagl M."/>
            <person name="Pfeifer M."/>
            <person name="Jakobsen K.S."/>
            <person name="Wulff B.B."/>
            <person name="Steuernagel B."/>
            <person name="Mayer K.F."/>
            <person name="Olsen O.A."/>
        </authorList>
    </citation>
    <scope>NUCLEOTIDE SEQUENCE [LARGE SCALE GENOMIC DNA]</scope>
    <source>
        <strain evidence="3">cv. AL8/78</strain>
    </source>
</reference>
<evidence type="ECO:0000313" key="3">
    <source>
        <dbReference type="Proteomes" id="UP000015105"/>
    </source>
</evidence>
<accession>A0A453MDQ6</accession>
<dbReference type="AlphaFoldDB" id="A0A453MDQ6"/>
<protein>
    <submittedName>
        <fullName evidence="2">Uncharacterized protein</fullName>
    </submittedName>
</protein>
<name>A0A453MDQ6_AEGTS</name>
<feature type="compositionally biased region" description="Low complexity" evidence="1">
    <location>
        <begin position="20"/>
        <end position="35"/>
    </location>
</feature>
<evidence type="ECO:0000313" key="2">
    <source>
        <dbReference type="EnsemblPlants" id="AET5Gv21146400.1"/>
    </source>
</evidence>
<evidence type="ECO:0000256" key="1">
    <source>
        <dbReference type="SAM" id="MobiDB-lite"/>
    </source>
</evidence>
<reference evidence="3" key="2">
    <citation type="journal article" date="2017" name="Nat. Plants">
        <title>The Aegilops tauschii genome reveals multiple impacts of transposons.</title>
        <authorList>
            <person name="Zhao G."/>
            <person name="Zou C."/>
            <person name="Li K."/>
            <person name="Wang K."/>
            <person name="Li T."/>
            <person name="Gao L."/>
            <person name="Zhang X."/>
            <person name="Wang H."/>
            <person name="Yang Z."/>
            <person name="Liu X."/>
            <person name="Jiang W."/>
            <person name="Mao L."/>
            <person name="Kong X."/>
            <person name="Jiao Y."/>
            <person name="Jia J."/>
        </authorList>
    </citation>
    <scope>NUCLEOTIDE SEQUENCE [LARGE SCALE GENOMIC DNA]</scope>
    <source>
        <strain evidence="3">cv. AL8/78</strain>
    </source>
</reference>
<reference evidence="2" key="5">
    <citation type="journal article" date="2021" name="G3 (Bethesda)">
        <title>Aegilops tauschii genome assembly Aet v5.0 features greater sequence contiguity and improved annotation.</title>
        <authorList>
            <person name="Wang L."/>
            <person name="Zhu T."/>
            <person name="Rodriguez J.C."/>
            <person name="Deal K.R."/>
            <person name="Dubcovsky J."/>
            <person name="McGuire P.E."/>
            <person name="Lux T."/>
            <person name="Spannagl M."/>
            <person name="Mayer K.F.X."/>
            <person name="Baldrich P."/>
            <person name="Meyers B.C."/>
            <person name="Huo N."/>
            <person name="Gu Y.Q."/>
            <person name="Zhou H."/>
            <person name="Devos K.M."/>
            <person name="Bennetzen J.L."/>
            <person name="Unver T."/>
            <person name="Budak H."/>
            <person name="Gulick P.J."/>
            <person name="Galiba G."/>
            <person name="Kalapos B."/>
            <person name="Nelson D.R."/>
            <person name="Li P."/>
            <person name="You F.M."/>
            <person name="Luo M.C."/>
            <person name="Dvorak J."/>
        </authorList>
    </citation>
    <scope>NUCLEOTIDE SEQUENCE [LARGE SCALE GENOMIC DNA]</scope>
    <source>
        <strain evidence="2">cv. AL8/78</strain>
    </source>
</reference>
<reference evidence="2" key="4">
    <citation type="submission" date="2019-03" db="UniProtKB">
        <authorList>
            <consortium name="EnsemblPlants"/>
        </authorList>
    </citation>
    <scope>IDENTIFICATION</scope>
</reference>
<keyword evidence="3" id="KW-1185">Reference proteome</keyword>
<organism evidence="2 3">
    <name type="scientific">Aegilops tauschii subsp. strangulata</name>
    <name type="common">Goatgrass</name>
    <dbReference type="NCBI Taxonomy" id="200361"/>
    <lineage>
        <taxon>Eukaryota</taxon>
        <taxon>Viridiplantae</taxon>
        <taxon>Streptophyta</taxon>
        <taxon>Embryophyta</taxon>
        <taxon>Tracheophyta</taxon>
        <taxon>Spermatophyta</taxon>
        <taxon>Magnoliopsida</taxon>
        <taxon>Liliopsida</taxon>
        <taxon>Poales</taxon>
        <taxon>Poaceae</taxon>
        <taxon>BOP clade</taxon>
        <taxon>Pooideae</taxon>
        <taxon>Triticodae</taxon>
        <taxon>Triticeae</taxon>
        <taxon>Triticinae</taxon>
        <taxon>Aegilops</taxon>
    </lineage>
</organism>
<dbReference type="Gramene" id="AET5Gv21146400.1">
    <property type="protein sequence ID" value="AET5Gv21146400.1"/>
    <property type="gene ID" value="AET5Gv21146400"/>
</dbReference>
<sequence length="82" mass="8913">PSKIQPTLRLRSHHQPDGIRSSSTLGLATATTTPGRRPERPRPINKPARRKRLNFYSTSAPSAAPATRGGMALLIRAPLTSF</sequence>
<dbReference type="Proteomes" id="UP000015105">
    <property type="component" value="Chromosome 5D"/>
</dbReference>
<feature type="region of interest" description="Disordered" evidence="1">
    <location>
        <begin position="1"/>
        <end position="54"/>
    </location>
</feature>
<reference evidence="2" key="3">
    <citation type="journal article" date="2017" name="Nature">
        <title>Genome sequence of the progenitor of the wheat D genome Aegilops tauschii.</title>
        <authorList>
            <person name="Luo M.C."/>
            <person name="Gu Y.Q."/>
            <person name="Puiu D."/>
            <person name="Wang H."/>
            <person name="Twardziok S.O."/>
            <person name="Deal K.R."/>
            <person name="Huo N."/>
            <person name="Zhu T."/>
            <person name="Wang L."/>
            <person name="Wang Y."/>
            <person name="McGuire P.E."/>
            <person name="Liu S."/>
            <person name="Long H."/>
            <person name="Ramasamy R.K."/>
            <person name="Rodriguez J.C."/>
            <person name="Van S.L."/>
            <person name="Yuan L."/>
            <person name="Wang Z."/>
            <person name="Xia Z."/>
            <person name="Xiao L."/>
            <person name="Anderson O.D."/>
            <person name="Ouyang S."/>
            <person name="Liang Y."/>
            <person name="Zimin A.V."/>
            <person name="Pertea G."/>
            <person name="Qi P."/>
            <person name="Bennetzen J.L."/>
            <person name="Dai X."/>
            <person name="Dawson M.W."/>
            <person name="Muller H.G."/>
            <person name="Kugler K."/>
            <person name="Rivarola-Duarte L."/>
            <person name="Spannagl M."/>
            <person name="Mayer K.F.X."/>
            <person name="Lu F.H."/>
            <person name="Bevan M.W."/>
            <person name="Leroy P."/>
            <person name="Li P."/>
            <person name="You F.M."/>
            <person name="Sun Q."/>
            <person name="Liu Z."/>
            <person name="Lyons E."/>
            <person name="Wicker T."/>
            <person name="Salzberg S.L."/>
            <person name="Devos K.M."/>
            <person name="Dvorak J."/>
        </authorList>
    </citation>
    <scope>NUCLEOTIDE SEQUENCE [LARGE SCALE GENOMIC DNA]</scope>
    <source>
        <strain evidence="2">cv. AL8/78</strain>
    </source>
</reference>